<dbReference type="InterPro" id="IPR036249">
    <property type="entry name" value="Thioredoxin-like_sf"/>
</dbReference>
<gene>
    <name evidence="5" type="ORF">BDV28DRAFT_145635</name>
</gene>
<dbReference type="CDD" id="cd03044">
    <property type="entry name" value="GST_N_EF1Bgamma"/>
    <property type="match status" value="1"/>
</dbReference>
<dbReference type="PROSITE" id="PS50405">
    <property type="entry name" value="GST_CTER"/>
    <property type="match status" value="1"/>
</dbReference>
<dbReference type="InterPro" id="IPR004045">
    <property type="entry name" value="Glutathione_S-Trfase_N"/>
</dbReference>
<dbReference type="Gene3D" id="1.20.1050.10">
    <property type="match status" value="1"/>
</dbReference>
<dbReference type="AlphaFoldDB" id="A0A5N6ZE99"/>
<dbReference type="Gene3D" id="3.40.30.10">
    <property type="entry name" value="Glutaredoxin"/>
    <property type="match status" value="1"/>
</dbReference>
<evidence type="ECO:0000256" key="2">
    <source>
        <dbReference type="RuleBase" id="RU003494"/>
    </source>
</evidence>
<dbReference type="InterPro" id="IPR004046">
    <property type="entry name" value="GST_C"/>
</dbReference>
<dbReference type="CDD" id="cd03181">
    <property type="entry name" value="GST_C_EF1Bgamma_like"/>
    <property type="match status" value="1"/>
</dbReference>
<dbReference type="GO" id="GO:0005634">
    <property type="term" value="C:nucleus"/>
    <property type="evidence" value="ECO:0007669"/>
    <property type="project" value="TreeGrafter"/>
</dbReference>
<dbReference type="FunFam" id="3.40.30.10:FF:000148">
    <property type="entry name" value="Elongation factor 1B gamma"/>
    <property type="match status" value="1"/>
</dbReference>
<dbReference type="InterPro" id="IPR050802">
    <property type="entry name" value="EF-GSTs"/>
</dbReference>
<dbReference type="OrthoDB" id="249703at2759"/>
<dbReference type="Proteomes" id="UP000327118">
    <property type="component" value="Unassembled WGS sequence"/>
</dbReference>
<dbReference type="GO" id="GO:0005737">
    <property type="term" value="C:cytoplasm"/>
    <property type="evidence" value="ECO:0007669"/>
    <property type="project" value="TreeGrafter"/>
</dbReference>
<protein>
    <submittedName>
        <fullName evidence="5">Glutathione S-transferase</fullName>
    </submittedName>
</protein>
<proteinExistence type="inferred from homology"/>
<evidence type="ECO:0000313" key="5">
    <source>
        <dbReference type="EMBL" id="KAE8355991.1"/>
    </source>
</evidence>
<dbReference type="GO" id="GO:0016740">
    <property type="term" value="F:transferase activity"/>
    <property type="evidence" value="ECO:0007669"/>
    <property type="project" value="UniProtKB-KW"/>
</dbReference>
<dbReference type="SFLD" id="SFLDG00358">
    <property type="entry name" value="Main_(cytGST)"/>
    <property type="match status" value="1"/>
</dbReference>
<feature type="domain" description="GST C-terminal" evidence="4">
    <location>
        <begin position="90"/>
        <end position="221"/>
    </location>
</feature>
<dbReference type="InterPro" id="IPR040079">
    <property type="entry name" value="Glutathione_S-Trfase"/>
</dbReference>
<dbReference type="Pfam" id="PF02798">
    <property type="entry name" value="GST_N"/>
    <property type="match status" value="1"/>
</dbReference>
<dbReference type="PROSITE" id="PS50404">
    <property type="entry name" value="GST_NTER"/>
    <property type="match status" value="1"/>
</dbReference>
<dbReference type="EMBL" id="ML739044">
    <property type="protein sequence ID" value="KAE8355991.1"/>
    <property type="molecule type" value="Genomic_DNA"/>
</dbReference>
<keyword evidence="5" id="KW-0808">Transferase</keyword>
<dbReference type="SUPFAM" id="SSF52833">
    <property type="entry name" value="Thioredoxin-like"/>
    <property type="match status" value="1"/>
</dbReference>
<dbReference type="InterPro" id="IPR010987">
    <property type="entry name" value="Glutathione-S-Trfase_C-like"/>
</dbReference>
<dbReference type="GO" id="GO:0006414">
    <property type="term" value="P:translational elongation"/>
    <property type="evidence" value="ECO:0007669"/>
    <property type="project" value="TreeGrafter"/>
</dbReference>
<dbReference type="PANTHER" id="PTHR43986:SF10">
    <property type="entry name" value="ELONGATION FACTOR EEF-1B GAMMA SUBUNIT, PUTATIVE (AFU_ORTHOLOGUE AFUA_1G17120)-RELATED"/>
    <property type="match status" value="1"/>
</dbReference>
<dbReference type="SFLD" id="SFLDS00019">
    <property type="entry name" value="Glutathione_Transferase_(cytos"/>
    <property type="match status" value="1"/>
</dbReference>
<keyword evidence="6" id="KW-1185">Reference proteome</keyword>
<evidence type="ECO:0000259" key="3">
    <source>
        <dbReference type="PROSITE" id="PS50404"/>
    </source>
</evidence>
<sequence length="222" mass="24666">MTLGKIFSYPGNPRVMKIQAVANLSSVEIATDPDFEMGVTNRTPEFLAKFPMGKAPTFEGADGIRLFESDAIAQYVAESGSAKDRLLGVSVAERAKIRQWISFAEGEVNAVVGPFAVWHMKLVTYDEKTLEGYWERLLRALGAIEAHLTAGGKTWLTTEERLNLADISLAAALYWGFALVLDPESRGKYPAVMAWYERTIESEGVKEAFGEKMYVDKRPSFK</sequence>
<evidence type="ECO:0000256" key="1">
    <source>
        <dbReference type="ARBA" id="ARBA00007409"/>
    </source>
</evidence>
<evidence type="ECO:0000259" key="4">
    <source>
        <dbReference type="PROSITE" id="PS50405"/>
    </source>
</evidence>
<name>A0A5N6ZE99_9EURO</name>
<comment type="similarity">
    <text evidence="1 2">Belongs to the GST superfamily.</text>
</comment>
<evidence type="ECO:0000313" key="6">
    <source>
        <dbReference type="Proteomes" id="UP000327118"/>
    </source>
</evidence>
<dbReference type="Pfam" id="PF00043">
    <property type="entry name" value="GST_C"/>
    <property type="match status" value="1"/>
</dbReference>
<accession>A0A5N6ZE99</accession>
<dbReference type="SUPFAM" id="SSF47616">
    <property type="entry name" value="GST C-terminal domain-like"/>
    <property type="match status" value="1"/>
</dbReference>
<organism evidence="5 6">
    <name type="scientific">Aspergillus coremiiformis</name>
    <dbReference type="NCBI Taxonomy" id="138285"/>
    <lineage>
        <taxon>Eukaryota</taxon>
        <taxon>Fungi</taxon>
        <taxon>Dikarya</taxon>
        <taxon>Ascomycota</taxon>
        <taxon>Pezizomycotina</taxon>
        <taxon>Eurotiomycetes</taxon>
        <taxon>Eurotiomycetidae</taxon>
        <taxon>Eurotiales</taxon>
        <taxon>Aspergillaceae</taxon>
        <taxon>Aspergillus</taxon>
        <taxon>Aspergillus subgen. Circumdati</taxon>
    </lineage>
</organism>
<reference evidence="6" key="1">
    <citation type="submission" date="2019-04" db="EMBL/GenBank/DDBJ databases">
        <title>Friends and foes A comparative genomics studyof 23 Aspergillus species from section Flavi.</title>
        <authorList>
            <consortium name="DOE Joint Genome Institute"/>
            <person name="Kjaerbolling I."/>
            <person name="Vesth T."/>
            <person name="Frisvad J.C."/>
            <person name="Nybo J.L."/>
            <person name="Theobald S."/>
            <person name="Kildgaard S."/>
            <person name="Isbrandt T."/>
            <person name="Kuo A."/>
            <person name="Sato A."/>
            <person name="Lyhne E.K."/>
            <person name="Kogle M.E."/>
            <person name="Wiebenga A."/>
            <person name="Kun R.S."/>
            <person name="Lubbers R.J."/>
            <person name="Makela M.R."/>
            <person name="Barry K."/>
            <person name="Chovatia M."/>
            <person name="Clum A."/>
            <person name="Daum C."/>
            <person name="Haridas S."/>
            <person name="He G."/>
            <person name="LaButti K."/>
            <person name="Lipzen A."/>
            <person name="Mondo S."/>
            <person name="Riley R."/>
            <person name="Salamov A."/>
            <person name="Simmons B.A."/>
            <person name="Magnuson J.K."/>
            <person name="Henrissat B."/>
            <person name="Mortensen U.H."/>
            <person name="Larsen T.O."/>
            <person name="Devries R.P."/>
            <person name="Grigoriev I.V."/>
            <person name="Machida M."/>
            <person name="Baker S.E."/>
            <person name="Andersen M.R."/>
        </authorList>
    </citation>
    <scope>NUCLEOTIDE SEQUENCE [LARGE SCALE GENOMIC DNA]</scope>
    <source>
        <strain evidence="6">CBS 553.77</strain>
    </source>
</reference>
<dbReference type="PANTHER" id="PTHR43986">
    <property type="entry name" value="ELONGATION FACTOR 1-GAMMA"/>
    <property type="match status" value="1"/>
</dbReference>
<feature type="domain" description="GST N-terminal" evidence="3">
    <location>
        <begin position="2"/>
        <end position="84"/>
    </location>
</feature>
<dbReference type="InterPro" id="IPR036282">
    <property type="entry name" value="Glutathione-S-Trfase_C_sf"/>
</dbReference>